<name>A0AAD7KQV9_QUISA</name>
<dbReference type="KEGG" id="qsa:O6P43_032848"/>
<evidence type="ECO:0000256" key="1">
    <source>
        <dbReference type="SAM" id="MobiDB-lite"/>
    </source>
</evidence>
<feature type="region of interest" description="Disordered" evidence="1">
    <location>
        <begin position="46"/>
        <end position="74"/>
    </location>
</feature>
<accession>A0AAD7KQV9</accession>
<keyword evidence="2" id="KW-0812">Transmembrane</keyword>
<feature type="transmembrane region" description="Helical" evidence="2">
    <location>
        <begin position="283"/>
        <end position="303"/>
    </location>
</feature>
<keyword evidence="2" id="KW-1133">Transmembrane helix</keyword>
<protein>
    <submittedName>
        <fullName evidence="4">Uncharacterized protein</fullName>
    </submittedName>
</protein>
<evidence type="ECO:0000256" key="2">
    <source>
        <dbReference type="SAM" id="Phobius"/>
    </source>
</evidence>
<keyword evidence="5" id="KW-1185">Reference proteome</keyword>
<feature type="region of interest" description="Disordered" evidence="1">
    <location>
        <begin position="221"/>
        <end position="244"/>
    </location>
</feature>
<evidence type="ECO:0000256" key="3">
    <source>
        <dbReference type="SAM" id="SignalP"/>
    </source>
</evidence>
<reference evidence="4" key="1">
    <citation type="journal article" date="2023" name="Science">
        <title>Elucidation of the pathway for biosynthesis of saponin adjuvants from the soapbark tree.</title>
        <authorList>
            <person name="Reed J."/>
            <person name="Orme A."/>
            <person name="El-Demerdash A."/>
            <person name="Owen C."/>
            <person name="Martin L.B.B."/>
            <person name="Misra R.C."/>
            <person name="Kikuchi S."/>
            <person name="Rejzek M."/>
            <person name="Martin A.C."/>
            <person name="Harkess A."/>
            <person name="Leebens-Mack J."/>
            <person name="Louveau T."/>
            <person name="Stephenson M.J."/>
            <person name="Osbourn A."/>
        </authorList>
    </citation>
    <scope>NUCLEOTIDE SEQUENCE</scope>
    <source>
        <strain evidence="4">S10</strain>
    </source>
</reference>
<sequence>MWFRRVSTFVVSLLVSMIINPFRIHHNHHLQNHEPREIEDDLDHDLQHQQPQDDPSQSPIITSTESHSIRLRQPKEEVFTNSVPAQDPHPAMTIDPDEIPADAQAQQFEEDKELITATRSIPSYPQLPTYMDFYQFPGTDDQYSPSAGSPSPTLDDSPVHYWQIQRTTPLHAVVNPITGLASDHSSFSSPIISAIDPKTSPPGSPPTNYKASLNSIMMNSENSQSTEIIRASKEQKEKEDREDEEEHYHPMIQIIDEQQLGKHILVLAIPLMIGLMATYKADSISVCMLLVLFGLSFGFSAIWNGILLRKTFRKASVVILVTGIGLMLFAIFVFMGCFVPPGHIWVRGVLGVCWLSTLFALGKAILAVAFSGKNKIDDPEKGKNHT</sequence>
<feature type="transmembrane region" description="Helical" evidence="2">
    <location>
        <begin position="344"/>
        <end position="366"/>
    </location>
</feature>
<organism evidence="4 5">
    <name type="scientific">Quillaja saponaria</name>
    <name type="common">Soap bark tree</name>
    <dbReference type="NCBI Taxonomy" id="32244"/>
    <lineage>
        <taxon>Eukaryota</taxon>
        <taxon>Viridiplantae</taxon>
        <taxon>Streptophyta</taxon>
        <taxon>Embryophyta</taxon>
        <taxon>Tracheophyta</taxon>
        <taxon>Spermatophyta</taxon>
        <taxon>Magnoliopsida</taxon>
        <taxon>eudicotyledons</taxon>
        <taxon>Gunneridae</taxon>
        <taxon>Pentapetalae</taxon>
        <taxon>rosids</taxon>
        <taxon>fabids</taxon>
        <taxon>Fabales</taxon>
        <taxon>Quillajaceae</taxon>
        <taxon>Quillaja</taxon>
    </lineage>
</organism>
<feature type="signal peptide" evidence="3">
    <location>
        <begin position="1"/>
        <end position="21"/>
    </location>
</feature>
<comment type="caution">
    <text evidence="4">The sequence shown here is derived from an EMBL/GenBank/DDBJ whole genome shotgun (WGS) entry which is preliminary data.</text>
</comment>
<keyword evidence="3" id="KW-0732">Signal</keyword>
<gene>
    <name evidence="4" type="ORF">O6P43_032848</name>
</gene>
<feature type="compositionally biased region" description="Basic and acidic residues" evidence="1">
    <location>
        <begin position="230"/>
        <end position="239"/>
    </location>
</feature>
<keyword evidence="2" id="KW-0472">Membrane</keyword>
<evidence type="ECO:0000313" key="4">
    <source>
        <dbReference type="EMBL" id="KAJ7943270.1"/>
    </source>
</evidence>
<feature type="transmembrane region" description="Helical" evidence="2">
    <location>
        <begin position="315"/>
        <end position="338"/>
    </location>
</feature>
<feature type="chain" id="PRO_5042035819" evidence="3">
    <location>
        <begin position="22"/>
        <end position="386"/>
    </location>
</feature>
<proteinExistence type="predicted"/>
<dbReference type="Proteomes" id="UP001163823">
    <property type="component" value="Chromosome 14"/>
</dbReference>
<dbReference type="EMBL" id="JARAOO010000014">
    <property type="protein sequence ID" value="KAJ7943270.1"/>
    <property type="molecule type" value="Genomic_DNA"/>
</dbReference>
<dbReference type="AlphaFoldDB" id="A0AAD7KQV9"/>
<feature type="compositionally biased region" description="Low complexity" evidence="1">
    <location>
        <begin position="48"/>
        <end position="58"/>
    </location>
</feature>
<evidence type="ECO:0000313" key="5">
    <source>
        <dbReference type="Proteomes" id="UP001163823"/>
    </source>
</evidence>